<reference evidence="3" key="1">
    <citation type="journal article" date="2020" name="Stud. Mycol.">
        <title>101 Dothideomycetes genomes: a test case for predicting lifestyles and emergence of pathogens.</title>
        <authorList>
            <person name="Haridas S."/>
            <person name="Albert R."/>
            <person name="Binder M."/>
            <person name="Bloem J."/>
            <person name="Labutti K."/>
            <person name="Salamov A."/>
            <person name="Andreopoulos B."/>
            <person name="Baker S."/>
            <person name="Barry K."/>
            <person name="Bills G."/>
            <person name="Bluhm B."/>
            <person name="Cannon C."/>
            <person name="Castanera R."/>
            <person name="Culley D."/>
            <person name="Daum C."/>
            <person name="Ezra D."/>
            <person name="Gonzalez J."/>
            <person name="Henrissat B."/>
            <person name="Kuo A."/>
            <person name="Liang C."/>
            <person name="Lipzen A."/>
            <person name="Lutzoni F."/>
            <person name="Magnuson J."/>
            <person name="Mondo S."/>
            <person name="Nolan M."/>
            <person name="Ohm R."/>
            <person name="Pangilinan J."/>
            <person name="Park H.-J."/>
            <person name="Ramirez L."/>
            <person name="Alfaro M."/>
            <person name="Sun H."/>
            <person name="Tritt A."/>
            <person name="Yoshinaga Y."/>
            <person name="Zwiers L.-H."/>
            <person name="Turgeon B."/>
            <person name="Goodwin S."/>
            <person name="Spatafora J."/>
            <person name="Crous P."/>
            <person name="Grigoriev I."/>
        </authorList>
    </citation>
    <scope>NUCLEOTIDE SEQUENCE</scope>
    <source>
        <strain evidence="3">CBS 675.92</strain>
    </source>
</reference>
<keyword evidence="4" id="KW-1185">Reference proteome</keyword>
<gene>
    <name evidence="3" type="ORF">CC80DRAFT_541736</name>
</gene>
<feature type="compositionally biased region" description="Low complexity" evidence="1">
    <location>
        <begin position="116"/>
        <end position="166"/>
    </location>
</feature>
<dbReference type="EMBL" id="ML976977">
    <property type="protein sequence ID" value="KAF1963824.1"/>
    <property type="molecule type" value="Genomic_DNA"/>
</dbReference>
<proteinExistence type="predicted"/>
<evidence type="ECO:0000256" key="2">
    <source>
        <dbReference type="SAM" id="Phobius"/>
    </source>
</evidence>
<sequence>MGLEVSTTTFTFPGVLTSFDVSQIDLVVNTRVPTPSSSTNSSSTPFIFAHGQYARHERNPAEQISTTTVTDPEIPTSFPVLQSAHAVNATAPTSSFPNTSPPTHQTGKEIKREESSSTPTNTTVTSTGDSRSPTISSRDDTTTTITTSPTPTPTTLLTTAMTTSPTLPDPSSLPPPSFYTTLPRPSPPTTSPSTTPTPFLEAIYDYEAGFHDAQAAVEADIIGLSVGLFITVVLAVVLGVLLWKMGRRKKRACRQSAILSDRMLQDGVDARIKALEEEVRVLERGM</sequence>
<feature type="transmembrane region" description="Helical" evidence="2">
    <location>
        <begin position="221"/>
        <end position="243"/>
    </location>
</feature>
<keyword evidence="2" id="KW-1133">Transmembrane helix</keyword>
<keyword evidence="2" id="KW-0472">Membrane</keyword>
<dbReference type="Proteomes" id="UP000800035">
    <property type="component" value="Unassembled WGS sequence"/>
</dbReference>
<keyword evidence="2" id="KW-0812">Transmembrane</keyword>
<organism evidence="3 4">
    <name type="scientific">Byssothecium circinans</name>
    <dbReference type="NCBI Taxonomy" id="147558"/>
    <lineage>
        <taxon>Eukaryota</taxon>
        <taxon>Fungi</taxon>
        <taxon>Dikarya</taxon>
        <taxon>Ascomycota</taxon>
        <taxon>Pezizomycotina</taxon>
        <taxon>Dothideomycetes</taxon>
        <taxon>Pleosporomycetidae</taxon>
        <taxon>Pleosporales</taxon>
        <taxon>Massarineae</taxon>
        <taxon>Massarinaceae</taxon>
        <taxon>Byssothecium</taxon>
    </lineage>
</organism>
<feature type="compositionally biased region" description="Low complexity" evidence="1">
    <location>
        <begin position="90"/>
        <end position="103"/>
    </location>
</feature>
<evidence type="ECO:0000256" key="1">
    <source>
        <dbReference type="SAM" id="MobiDB-lite"/>
    </source>
</evidence>
<dbReference type="OrthoDB" id="10661150at2759"/>
<dbReference type="AlphaFoldDB" id="A0A6A5UGQ6"/>
<feature type="compositionally biased region" description="Pro residues" evidence="1">
    <location>
        <begin position="167"/>
        <end position="177"/>
    </location>
</feature>
<protein>
    <submittedName>
        <fullName evidence="3">Uncharacterized protein</fullName>
    </submittedName>
</protein>
<accession>A0A6A5UGQ6</accession>
<evidence type="ECO:0000313" key="3">
    <source>
        <dbReference type="EMBL" id="KAF1963824.1"/>
    </source>
</evidence>
<evidence type="ECO:0000313" key="4">
    <source>
        <dbReference type="Proteomes" id="UP000800035"/>
    </source>
</evidence>
<name>A0A6A5UGQ6_9PLEO</name>
<feature type="region of interest" description="Disordered" evidence="1">
    <location>
        <begin position="90"/>
        <end position="195"/>
    </location>
</feature>
<feature type="compositionally biased region" description="Basic and acidic residues" evidence="1">
    <location>
        <begin position="106"/>
        <end position="115"/>
    </location>
</feature>